<protein>
    <submittedName>
        <fullName evidence="1">Uncharacterized protein</fullName>
    </submittedName>
</protein>
<dbReference type="Proteomes" id="UP000827892">
    <property type="component" value="Chromosome III"/>
</dbReference>
<evidence type="ECO:0000313" key="1">
    <source>
        <dbReference type="EMBL" id="ULU00987.1"/>
    </source>
</evidence>
<dbReference type="EMBL" id="CP090893">
    <property type="protein sequence ID" value="ULU00987.1"/>
    <property type="molecule type" value="Genomic_DNA"/>
</dbReference>
<accession>A0AAE9DBZ0</accession>
<evidence type="ECO:0000313" key="2">
    <source>
        <dbReference type="Proteomes" id="UP000827892"/>
    </source>
</evidence>
<sequence length="188" mass="21212">MIISEMIMTLDSKFNTRTKASVVCIHLISVGAHLSQGKVKKFYYQLERNISELSRKAITKARNDGRVSRRFLGRKYTAFSHDNTSRTIRRFVSARDSSPINQNSVLARRSMSLSPIPFSPSPECSVDLSKNTTGLLLDLSAAMNKTRKTCPPIHVQVLGYCQMSAREENENKKEDTLRPHVQGQQIVV</sequence>
<proteinExistence type="predicted"/>
<organism evidence="1 2">
    <name type="scientific">Caenorhabditis briggsae</name>
    <dbReference type="NCBI Taxonomy" id="6238"/>
    <lineage>
        <taxon>Eukaryota</taxon>
        <taxon>Metazoa</taxon>
        <taxon>Ecdysozoa</taxon>
        <taxon>Nematoda</taxon>
        <taxon>Chromadorea</taxon>
        <taxon>Rhabditida</taxon>
        <taxon>Rhabditina</taxon>
        <taxon>Rhabditomorpha</taxon>
        <taxon>Rhabditoidea</taxon>
        <taxon>Rhabditidae</taxon>
        <taxon>Peloderinae</taxon>
        <taxon>Caenorhabditis</taxon>
    </lineage>
</organism>
<gene>
    <name evidence="1" type="ORF">L3Y34_001411</name>
</gene>
<name>A0AAE9DBZ0_CAEBR</name>
<reference evidence="1 2" key="1">
    <citation type="submission" date="2022-05" db="EMBL/GenBank/DDBJ databases">
        <title>Chromosome-level reference genomes for two strains of Caenorhabditis briggsae: an improved platform for comparative genomics.</title>
        <authorList>
            <person name="Stevens L."/>
            <person name="Andersen E.C."/>
        </authorList>
    </citation>
    <scope>NUCLEOTIDE SEQUENCE [LARGE SCALE GENOMIC DNA]</scope>
    <source>
        <strain evidence="1">QX1410_ONT</strain>
        <tissue evidence="1">Whole-organism</tissue>
    </source>
</reference>
<dbReference type="AlphaFoldDB" id="A0AAE9DBZ0"/>